<dbReference type="AlphaFoldDB" id="H3KG16"/>
<keyword evidence="5" id="KW-0717">Septation</keyword>
<dbReference type="STRING" id="762967.HMPREF9440_01690"/>
<reference evidence="11 12" key="1">
    <citation type="submission" date="2011-11" db="EMBL/GenBank/DDBJ databases">
        <authorList>
            <person name="Weinstock G."/>
            <person name="Sodergren E."/>
            <person name="Clifton S."/>
            <person name="Fulton L."/>
            <person name="Fulton B."/>
            <person name="Courtney L."/>
            <person name="Fronick C."/>
            <person name="Harrison M."/>
            <person name="Strong C."/>
            <person name="Farmer C."/>
            <person name="Delahaunty K."/>
            <person name="Markovic C."/>
            <person name="Hall O."/>
            <person name="Minx P."/>
            <person name="Tomlinson C."/>
            <person name="Mitreva M."/>
            <person name="Hou S."/>
            <person name="Chen J."/>
            <person name="Wollam A."/>
            <person name="Pepin K.H."/>
            <person name="Johnson M."/>
            <person name="Bhonagiri V."/>
            <person name="Zhang X."/>
            <person name="Suruliraj S."/>
            <person name="Warren W."/>
            <person name="Chinwalla A."/>
            <person name="Mardis E.R."/>
            <person name="Wilson R.K."/>
        </authorList>
    </citation>
    <scope>NUCLEOTIDE SEQUENCE [LARGE SCALE GENOMIC DNA]</scope>
    <source>
        <strain evidence="11 12">YIT 11816</strain>
    </source>
</reference>
<dbReference type="InterPro" id="IPR007838">
    <property type="entry name" value="Cell_div_ZapA-like"/>
</dbReference>
<dbReference type="RefSeq" id="WP_008542761.1">
    <property type="nucleotide sequence ID" value="NZ_JH604988.1"/>
</dbReference>
<proteinExistence type="predicted"/>
<evidence type="ECO:0000256" key="1">
    <source>
        <dbReference type="ARBA" id="ARBA00004496"/>
    </source>
</evidence>
<comment type="caution">
    <text evidence="11">The sequence shown here is derived from an EMBL/GenBank/DDBJ whole genome shotgun (WGS) entry which is preliminary data.</text>
</comment>
<comment type="subcellular location">
    <subcellularLocation>
        <location evidence="1">Cytoplasm</location>
    </subcellularLocation>
</comment>
<comment type="function">
    <text evidence="7">Activator of cell division through the inhibition of FtsZ GTPase activity, therefore promoting FtsZ assembly into bundles of protofilaments necessary for the formation of the division Z ring. It is recruited early at mid-cell but it is not essential for cell division.</text>
</comment>
<evidence type="ECO:0000256" key="7">
    <source>
        <dbReference type="ARBA" id="ARBA00024910"/>
    </source>
</evidence>
<keyword evidence="3" id="KW-0963">Cytoplasm</keyword>
<dbReference type="GO" id="GO:0030428">
    <property type="term" value="C:cell septum"/>
    <property type="evidence" value="ECO:0007669"/>
    <property type="project" value="TreeGrafter"/>
</dbReference>
<dbReference type="EMBL" id="AFBQ01000257">
    <property type="protein sequence ID" value="EHY30942.1"/>
    <property type="molecule type" value="Genomic_DNA"/>
</dbReference>
<evidence type="ECO:0000256" key="3">
    <source>
        <dbReference type="ARBA" id="ARBA00022490"/>
    </source>
</evidence>
<comment type="subunit">
    <text evidence="8">Homodimer. Interacts with FtsZ.</text>
</comment>
<dbReference type="InterPro" id="IPR042233">
    <property type="entry name" value="Cell_div_ZapA_N"/>
</dbReference>
<evidence type="ECO:0000256" key="4">
    <source>
        <dbReference type="ARBA" id="ARBA00022618"/>
    </source>
</evidence>
<dbReference type="SUPFAM" id="SSF102829">
    <property type="entry name" value="Cell division protein ZapA-like"/>
    <property type="match status" value="1"/>
</dbReference>
<dbReference type="HOGENOM" id="CLU_1905702_0_0_4"/>
<dbReference type="OrthoDB" id="5297208at2"/>
<protein>
    <recommendedName>
        <fullName evidence="2">Cell division protein ZapA</fullName>
    </recommendedName>
    <alternativeName>
        <fullName evidence="9">Z ring-associated protein ZapA</fullName>
    </alternativeName>
</protein>
<dbReference type="PANTHER" id="PTHR34981:SF1">
    <property type="entry name" value="CELL DIVISION PROTEIN ZAPA"/>
    <property type="match status" value="1"/>
</dbReference>
<dbReference type="GO" id="GO:0032153">
    <property type="term" value="C:cell division site"/>
    <property type="evidence" value="ECO:0007669"/>
    <property type="project" value="TreeGrafter"/>
</dbReference>
<dbReference type="GO" id="GO:0043093">
    <property type="term" value="P:FtsZ-dependent cytokinesis"/>
    <property type="evidence" value="ECO:0007669"/>
    <property type="project" value="TreeGrafter"/>
</dbReference>
<dbReference type="InterPro" id="IPR036192">
    <property type="entry name" value="Cell_div_ZapA-like_sf"/>
</dbReference>
<evidence type="ECO:0000256" key="9">
    <source>
        <dbReference type="ARBA" id="ARBA00033158"/>
    </source>
</evidence>
<feature type="compositionally biased region" description="Basic and acidic residues" evidence="10">
    <location>
        <begin position="68"/>
        <end position="79"/>
    </location>
</feature>
<keyword evidence="12" id="KW-1185">Reference proteome</keyword>
<dbReference type="GO" id="GO:0000917">
    <property type="term" value="P:division septum assembly"/>
    <property type="evidence" value="ECO:0007669"/>
    <property type="project" value="UniProtKB-KW"/>
</dbReference>
<gene>
    <name evidence="11" type="ORF">HMPREF9440_01690</name>
</gene>
<sequence>MPEVIVSIYNHKYRLAVSTGEEDLLRDCAAQIDRQMEAMKASGKVIAADQIAVLTALEVAYEAKKAEEAAKTAAEEQAAKSEPVPPAKPQAKAQPVPLATEPAHTDEDLEHVRRLCRLCEDAIFRDTKIGALF</sequence>
<evidence type="ECO:0000313" key="11">
    <source>
        <dbReference type="EMBL" id="EHY30942.1"/>
    </source>
</evidence>
<dbReference type="GO" id="GO:0005829">
    <property type="term" value="C:cytosol"/>
    <property type="evidence" value="ECO:0007669"/>
    <property type="project" value="TreeGrafter"/>
</dbReference>
<name>H3KG16_9BURK</name>
<accession>H3KG16</accession>
<organism evidence="11 12">
    <name type="scientific">Sutterella parvirubra YIT 11816</name>
    <dbReference type="NCBI Taxonomy" id="762967"/>
    <lineage>
        <taxon>Bacteria</taxon>
        <taxon>Pseudomonadati</taxon>
        <taxon>Pseudomonadota</taxon>
        <taxon>Betaproteobacteria</taxon>
        <taxon>Burkholderiales</taxon>
        <taxon>Sutterellaceae</taxon>
        <taxon>Sutterella</taxon>
    </lineage>
</organism>
<evidence type="ECO:0000313" key="12">
    <source>
        <dbReference type="Proteomes" id="UP000004956"/>
    </source>
</evidence>
<keyword evidence="6" id="KW-0131">Cell cycle</keyword>
<dbReference type="Gene3D" id="3.30.160.880">
    <property type="entry name" value="Cell division protein ZapA protomer, N-terminal domain"/>
    <property type="match status" value="1"/>
</dbReference>
<feature type="region of interest" description="Disordered" evidence="10">
    <location>
        <begin position="68"/>
        <end position="105"/>
    </location>
</feature>
<evidence type="ECO:0000256" key="10">
    <source>
        <dbReference type="SAM" id="MobiDB-lite"/>
    </source>
</evidence>
<evidence type="ECO:0000256" key="6">
    <source>
        <dbReference type="ARBA" id="ARBA00023306"/>
    </source>
</evidence>
<dbReference type="PATRIC" id="fig|762967.3.peg.1327"/>
<dbReference type="GO" id="GO:0000921">
    <property type="term" value="P:septin ring assembly"/>
    <property type="evidence" value="ECO:0007669"/>
    <property type="project" value="TreeGrafter"/>
</dbReference>
<dbReference type="PANTHER" id="PTHR34981">
    <property type="entry name" value="CELL DIVISION PROTEIN ZAPA"/>
    <property type="match status" value="1"/>
</dbReference>
<dbReference type="Pfam" id="PF05164">
    <property type="entry name" value="ZapA"/>
    <property type="match status" value="1"/>
</dbReference>
<evidence type="ECO:0000256" key="8">
    <source>
        <dbReference type="ARBA" id="ARBA00026068"/>
    </source>
</evidence>
<dbReference type="Proteomes" id="UP000004956">
    <property type="component" value="Unassembled WGS sequence"/>
</dbReference>
<evidence type="ECO:0000256" key="2">
    <source>
        <dbReference type="ARBA" id="ARBA00015195"/>
    </source>
</evidence>
<keyword evidence="4 11" id="KW-0132">Cell division</keyword>
<evidence type="ECO:0000256" key="5">
    <source>
        <dbReference type="ARBA" id="ARBA00023210"/>
    </source>
</evidence>